<comment type="subcellular location">
    <subcellularLocation>
        <location evidence="1">Cell outer membrane</location>
    </subcellularLocation>
</comment>
<evidence type="ECO:0000256" key="7">
    <source>
        <dbReference type="ARBA" id="ARBA00023288"/>
    </source>
</evidence>
<dbReference type="PROSITE" id="PS51257">
    <property type="entry name" value="PROKAR_LIPOPROTEIN"/>
    <property type="match status" value="1"/>
</dbReference>
<dbReference type="GeneID" id="84900331"/>
<feature type="signal peptide" evidence="8">
    <location>
        <begin position="1"/>
        <end position="21"/>
    </location>
</feature>
<keyword evidence="5" id="KW-0564">Palmitate</keyword>
<evidence type="ECO:0000256" key="3">
    <source>
        <dbReference type="ARBA" id="ARBA00022729"/>
    </source>
</evidence>
<evidence type="ECO:0000256" key="2">
    <source>
        <dbReference type="ARBA" id="ARBA00007248"/>
    </source>
</evidence>
<name>A0A318HV58_9BACT</name>
<dbReference type="Proteomes" id="UP000248314">
    <property type="component" value="Unassembled WGS sequence"/>
</dbReference>
<dbReference type="AlphaFoldDB" id="A0A318HV58"/>
<keyword evidence="3 8" id="KW-0732">Signal</keyword>
<keyword evidence="7" id="KW-0449">Lipoprotein</keyword>
<keyword evidence="4" id="KW-0472">Membrane</keyword>
<evidence type="ECO:0000313" key="10">
    <source>
        <dbReference type="Proteomes" id="UP000248314"/>
    </source>
</evidence>
<dbReference type="InterPro" id="IPR014941">
    <property type="entry name" value="FimB/Mfa2/Mfa3"/>
</dbReference>
<keyword evidence="10" id="KW-1185">Reference proteome</keyword>
<evidence type="ECO:0000256" key="1">
    <source>
        <dbReference type="ARBA" id="ARBA00004442"/>
    </source>
</evidence>
<gene>
    <name evidence="9" type="ORF">EJ73_01314</name>
</gene>
<dbReference type="EMBL" id="QJJX01000012">
    <property type="protein sequence ID" value="PXX22324.1"/>
    <property type="molecule type" value="Genomic_DNA"/>
</dbReference>
<reference evidence="9 10" key="1">
    <citation type="submission" date="2018-05" db="EMBL/GenBank/DDBJ databases">
        <title>Genomic Encyclopedia of Type Strains, Phase I: the one thousand microbial genomes (KMG-I) project.</title>
        <authorList>
            <person name="Kyrpides N."/>
        </authorList>
    </citation>
    <scope>NUCLEOTIDE SEQUENCE [LARGE SCALE GENOMIC DNA]</scope>
    <source>
        <strain evidence="9 10">DSM 15611</strain>
    </source>
</reference>
<protein>
    <submittedName>
        <fullName evidence="9">Fimbrillin-A associated anchor protein Mfa1/Mfa2</fullName>
    </submittedName>
</protein>
<evidence type="ECO:0000256" key="4">
    <source>
        <dbReference type="ARBA" id="ARBA00023136"/>
    </source>
</evidence>
<proteinExistence type="inferred from homology"/>
<dbReference type="Pfam" id="PF08842">
    <property type="entry name" value="Mfa2"/>
    <property type="match status" value="1"/>
</dbReference>
<evidence type="ECO:0000313" key="9">
    <source>
        <dbReference type="EMBL" id="PXX22324.1"/>
    </source>
</evidence>
<evidence type="ECO:0000256" key="6">
    <source>
        <dbReference type="ARBA" id="ARBA00023237"/>
    </source>
</evidence>
<feature type="chain" id="PRO_5016382069" evidence="8">
    <location>
        <begin position="22"/>
        <end position="277"/>
    </location>
</feature>
<dbReference type="GO" id="GO:0009279">
    <property type="term" value="C:cell outer membrane"/>
    <property type="evidence" value="ECO:0007669"/>
    <property type="project" value="UniProtKB-SubCell"/>
</dbReference>
<accession>A0A318HV58</accession>
<sequence length="277" mass="30656">MTNKKRLAYVFTSILALLLVACEKPLVENEQEKVKDTDGVTLIFEAPTAEPYAEIGGDGNTCAIKNAPLTQLSVCVFKDGKRVKSVHLSADNELFMKPSLQLDDGTYTVVAVAHAGIDHATISKTQRIAFHKNKVTDTYMYNGEITVSGNNTLTLPMTRVTAKFQLCVTTPLPKDVTQIEFRYTGGSSTLDAKSHEGCVNSRQTETREVDEEMRKSPPTFAIYTFPRADSDGLKIKVYFNDKSGRTLFAADYEEVPVMVGKKTSYKCELPKDFVDAL</sequence>
<comment type="caution">
    <text evidence="9">The sequence shown here is derived from an EMBL/GenBank/DDBJ whole genome shotgun (WGS) entry which is preliminary data.</text>
</comment>
<evidence type="ECO:0000256" key="5">
    <source>
        <dbReference type="ARBA" id="ARBA00023139"/>
    </source>
</evidence>
<comment type="similarity">
    <text evidence="2">Belongs to the bacteroidetes fimbrillin superfamily. FimB/Mfa2 family.</text>
</comment>
<organism evidence="9 10">
    <name type="scientific">Hoylesella shahii DSM 15611 = JCM 12083</name>
    <dbReference type="NCBI Taxonomy" id="1122991"/>
    <lineage>
        <taxon>Bacteria</taxon>
        <taxon>Pseudomonadati</taxon>
        <taxon>Bacteroidota</taxon>
        <taxon>Bacteroidia</taxon>
        <taxon>Bacteroidales</taxon>
        <taxon>Prevotellaceae</taxon>
        <taxon>Hoylesella</taxon>
    </lineage>
</organism>
<evidence type="ECO:0000256" key="8">
    <source>
        <dbReference type="SAM" id="SignalP"/>
    </source>
</evidence>
<dbReference type="OrthoDB" id="1081401at2"/>
<dbReference type="RefSeq" id="WP_025816237.1">
    <property type="nucleotide sequence ID" value="NZ_BAIZ01000022.1"/>
</dbReference>
<keyword evidence="6" id="KW-0998">Cell outer membrane</keyword>